<proteinExistence type="predicted"/>
<accession>W3WQA7</accession>
<gene>
    <name evidence="2" type="ORF">PFICI_12261</name>
</gene>
<dbReference type="RefSeq" id="XP_007839033.1">
    <property type="nucleotide sequence ID" value="XM_007840842.1"/>
</dbReference>
<keyword evidence="3" id="KW-1185">Reference proteome</keyword>
<protein>
    <recommendedName>
        <fullName evidence="1">FAD dependent oxidoreductase domain-containing protein</fullName>
    </recommendedName>
</protein>
<dbReference type="EMBL" id="KI912118">
    <property type="protein sequence ID" value="ETS75317.1"/>
    <property type="molecule type" value="Genomic_DNA"/>
</dbReference>
<dbReference type="SUPFAM" id="SSF51905">
    <property type="entry name" value="FAD/NAD(P)-binding domain"/>
    <property type="match status" value="1"/>
</dbReference>
<dbReference type="InParanoid" id="W3WQA7"/>
<dbReference type="eggNOG" id="ENOG502SH9U">
    <property type="taxonomic scope" value="Eukaryota"/>
</dbReference>
<sequence length="461" mass="50339">MEPSLPVSHPSLSYWHRTTRAYPHLDRNRQTDVPPSSKYVIIGSGISGALVAWNLIKDGVKGDEILILEAREAVSGASGRNAGHIRPDAFRGFPVYAAIHGPEEARKIIENERIVLEQAKSFITSNHIDCDFQDTTTIDVCLSQEFVNHQEKSLAAYKQVGGDTSHIKFHDAEDAKVKTRVPDVICAYEWPAGSVHPAKLTQWVLDDVINQGAQLWTYCAATAVKPHVDPGSSGLRWDIHTPRGVLAAETVIHCANAYSAYLLPHLAHFVTPRRSQVHAFVPNASGAGSNVLGLTMSLRYGLHHYFSVNQVKGSGTVILGGSSTRSDADSNANLVASMTTFDDSNHCLKYEENSKKEFSMLFPDGQHGQSRPGEGFDQSWTGILGMTPDNVPLVGSVEGLEGQWICAGFNGHGMARVFTCAPGLAMLISGQPWSATGLPLCFQYTQQRIDRYAKTRFQVAT</sequence>
<dbReference type="OMA" id="VICAYEW"/>
<reference evidence="3" key="1">
    <citation type="journal article" date="2015" name="BMC Genomics">
        <title>Genomic and transcriptomic analysis of the endophytic fungus Pestalotiopsis fici reveals its lifestyle and high potential for synthesis of natural products.</title>
        <authorList>
            <person name="Wang X."/>
            <person name="Zhang X."/>
            <person name="Liu L."/>
            <person name="Xiang M."/>
            <person name="Wang W."/>
            <person name="Sun X."/>
            <person name="Che Y."/>
            <person name="Guo L."/>
            <person name="Liu G."/>
            <person name="Guo L."/>
            <person name="Wang C."/>
            <person name="Yin W.B."/>
            <person name="Stadler M."/>
            <person name="Zhang X."/>
            <person name="Liu X."/>
        </authorList>
    </citation>
    <scope>NUCLEOTIDE SEQUENCE [LARGE SCALE GENOMIC DNA]</scope>
    <source>
        <strain evidence="3">W106-1 / CGMCC3.15140</strain>
    </source>
</reference>
<evidence type="ECO:0000313" key="2">
    <source>
        <dbReference type="EMBL" id="ETS75317.1"/>
    </source>
</evidence>
<dbReference type="HOGENOM" id="CLU_022730_0_0_1"/>
<dbReference type="KEGG" id="pfy:PFICI_12261"/>
<dbReference type="Gene3D" id="3.30.9.10">
    <property type="entry name" value="D-Amino Acid Oxidase, subunit A, domain 2"/>
    <property type="match status" value="1"/>
</dbReference>
<dbReference type="STRING" id="1229662.W3WQA7"/>
<dbReference type="Pfam" id="PF01266">
    <property type="entry name" value="DAO"/>
    <property type="match status" value="1"/>
</dbReference>
<evidence type="ECO:0000313" key="3">
    <source>
        <dbReference type="Proteomes" id="UP000030651"/>
    </source>
</evidence>
<dbReference type="GeneID" id="19277274"/>
<evidence type="ECO:0000259" key="1">
    <source>
        <dbReference type="Pfam" id="PF01266"/>
    </source>
</evidence>
<dbReference type="InterPro" id="IPR036188">
    <property type="entry name" value="FAD/NAD-bd_sf"/>
</dbReference>
<dbReference type="InterPro" id="IPR006076">
    <property type="entry name" value="FAD-dep_OxRdtase"/>
</dbReference>
<name>W3WQA7_PESFW</name>
<feature type="domain" description="FAD dependent oxidoreductase" evidence="1">
    <location>
        <begin position="39"/>
        <end position="425"/>
    </location>
</feature>
<dbReference type="Proteomes" id="UP000030651">
    <property type="component" value="Unassembled WGS sequence"/>
</dbReference>
<dbReference type="Gene3D" id="3.50.50.60">
    <property type="entry name" value="FAD/NAD(P)-binding domain"/>
    <property type="match status" value="1"/>
</dbReference>
<dbReference type="PANTHER" id="PTHR13847:SF260">
    <property type="entry name" value="FAD DEPENDENT OXIDOREDUCTASE DOMAIN-CONTAINING PROTEIN"/>
    <property type="match status" value="1"/>
</dbReference>
<dbReference type="AlphaFoldDB" id="W3WQA7"/>
<dbReference type="OrthoDB" id="429143at2759"/>
<dbReference type="GO" id="GO:0005737">
    <property type="term" value="C:cytoplasm"/>
    <property type="evidence" value="ECO:0007669"/>
    <property type="project" value="TreeGrafter"/>
</dbReference>
<dbReference type="PANTHER" id="PTHR13847">
    <property type="entry name" value="SARCOSINE DEHYDROGENASE-RELATED"/>
    <property type="match status" value="1"/>
</dbReference>
<organism evidence="2 3">
    <name type="scientific">Pestalotiopsis fici (strain W106-1 / CGMCC3.15140)</name>
    <dbReference type="NCBI Taxonomy" id="1229662"/>
    <lineage>
        <taxon>Eukaryota</taxon>
        <taxon>Fungi</taxon>
        <taxon>Dikarya</taxon>
        <taxon>Ascomycota</taxon>
        <taxon>Pezizomycotina</taxon>
        <taxon>Sordariomycetes</taxon>
        <taxon>Xylariomycetidae</taxon>
        <taxon>Amphisphaeriales</taxon>
        <taxon>Sporocadaceae</taxon>
        <taxon>Pestalotiopsis</taxon>
    </lineage>
</organism>